<proteinExistence type="predicted"/>
<dbReference type="WBParaSite" id="ASIM_0000054801-mRNA-1">
    <property type="protein sequence ID" value="ASIM_0000054801-mRNA-1"/>
    <property type="gene ID" value="ASIM_0000054801"/>
</dbReference>
<protein>
    <submittedName>
        <fullName evidence="1 3">Uncharacterized protein</fullName>
    </submittedName>
</protein>
<organism evidence="3">
    <name type="scientific">Anisakis simplex</name>
    <name type="common">Herring worm</name>
    <dbReference type="NCBI Taxonomy" id="6269"/>
    <lineage>
        <taxon>Eukaryota</taxon>
        <taxon>Metazoa</taxon>
        <taxon>Ecdysozoa</taxon>
        <taxon>Nematoda</taxon>
        <taxon>Chromadorea</taxon>
        <taxon>Rhabditida</taxon>
        <taxon>Spirurina</taxon>
        <taxon>Ascaridomorpha</taxon>
        <taxon>Ascaridoidea</taxon>
        <taxon>Anisakidae</taxon>
        <taxon>Anisakis</taxon>
        <taxon>Anisakis simplex complex</taxon>
    </lineage>
</organism>
<gene>
    <name evidence="1" type="ORF">ASIM_LOCUS450</name>
</gene>
<evidence type="ECO:0000313" key="1">
    <source>
        <dbReference type="EMBL" id="VDK17722.1"/>
    </source>
</evidence>
<keyword evidence="2" id="KW-1185">Reference proteome</keyword>
<reference evidence="3" key="1">
    <citation type="submission" date="2017-02" db="UniProtKB">
        <authorList>
            <consortium name="WormBaseParasite"/>
        </authorList>
    </citation>
    <scope>IDENTIFICATION</scope>
</reference>
<reference evidence="1 2" key="2">
    <citation type="submission" date="2018-11" db="EMBL/GenBank/DDBJ databases">
        <authorList>
            <consortium name="Pathogen Informatics"/>
        </authorList>
    </citation>
    <scope>NUCLEOTIDE SEQUENCE [LARGE SCALE GENOMIC DNA]</scope>
</reference>
<evidence type="ECO:0000313" key="3">
    <source>
        <dbReference type="WBParaSite" id="ASIM_0000054801-mRNA-1"/>
    </source>
</evidence>
<accession>A0A0M3IZ67</accession>
<name>A0A0M3IZ67_ANISI</name>
<sequence length="69" mass="7665">MLQFKRGGSATNIPCEFDGQIWYAVVNEMVSSSARNDANRGIVRERSTRGELSHWTDCSGSVCLYCLSC</sequence>
<dbReference type="AlphaFoldDB" id="A0A0M3IZ67"/>
<evidence type="ECO:0000313" key="2">
    <source>
        <dbReference type="Proteomes" id="UP000267096"/>
    </source>
</evidence>
<dbReference type="EMBL" id="UYRR01000280">
    <property type="protein sequence ID" value="VDK17722.1"/>
    <property type="molecule type" value="Genomic_DNA"/>
</dbReference>
<dbReference type="Proteomes" id="UP000267096">
    <property type="component" value="Unassembled WGS sequence"/>
</dbReference>